<feature type="domain" description="Histidine kinase/HSP90-like ATPase" evidence="2">
    <location>
        <begin position="2"/>
        <end position="110"/>
    </location>
</feature>
<dbReference type="RefSeq" id="WP_184574003.1">
    <property type="nucleotide sequence ID" value="NZ_JACHJL010000010.1"/>
</dbReference>
<dbReference type="Pfam" id="PF13581">
    <property type="entry name" value="HATPase_c_2"/>
    <property type="match status" value="1"/>
</dbReference>
<dbReference type="AlphaFoldDB" id="A0A7W9QBQ5"/>
<evidence type="ECO:0000259" key="2">
    <source>
        <dbReference type="Pfam" id="PF13581"/>
    </source>
</evidence>
<keyword evidence="1" id="KW-0808">Transferase</keyword>
<keyword evidence="1" id="KW-0723">Serine/threonine-protein kinase</keyword>
<dbReference type="PANTHER" id="PTHR35526">
    <property type="entry name" value="ANTI-SIGMA-F FACTOR RSBW-RELATED"/>
    <property type="match status" value="1"/>
</dbReference>
<comment type="caution">
    <text evidence="3">The sequence shown here is derived from an EMBL/GenBank/DDBJ whole genome shotgun (WGS) entry which is preliminary data.</text>
</comment>
<dbReference type="EMBL" id="JACHJL010000010">
    <property type="protein sequence ID" value="MBB5937234.1"/>
    <property type="molecule type" value="Genomic_DNA"/>
</dbReference>
<dbReference type="InterPro" id="IPR003594">
    <property type="entry name" value="HATPase_dom"/>
</dbReference>
<sequence>MAEARRHVAECLISAGHPEAIDAAALVTSEVVTNAIRHGTGDLLHSGVTVAVWCQATQVHIDVLDTSDSAPCLRQASDTAQCGRGLLLVEAVATRWGYDHADPGPGKRVWAEVAYGEAA</sequence>
<organism evidence="3 4">
    <name type="scientific">Streptomyces zagrosensis</name>
    <dbReference type="NCBI Taxonomy" id="1042984"/>
    <lineage>
        <taxon>Bacteria</taxon>
        <taxon>Bacillati</taxon>
        <taxon>Actinomycetota</taxon>
        <taxon>Actinomycetes</taxon>
        <taxon>Kitasatosporales</taxon>
        <taxon>Streptomycetaceae</taxon>
        <taxon>Streptomyces</taxon>
    </lineage>
</organism>
<evidence type="ECO:0000313" key="3">
    <source>
        <dbReference type="EMBL" id="MBB5937234.1"/>
    </source>
</evidence>
<dbReference type="InterPro" id="IPR036890">
    <property type="entry name" value="HATPase_C_sf"/>
</dbReference>
<dbReference type="Proteomes" id="UP000588098">
    <property type="component" value="Unassembled WGS sequence"/>
</dbReference>
<name>A0A7W9QBQ5_9ACTN</name>
<dbReference type="Gene3D" id="3.30.565.10">
    <property type="entry name" value="Histidine kinase-like ATPase, C-terminal domain"/>
    <property type="match status" value="1"/>
</dbReference>
<dbReference type="PANTHER" id="PTHR35526:SF3">
    <property type="entry name" value="ANTI-SIGMA-F FACTOR RSBW"/>
    <property type="match status" value="1"/>
</dbReference>
<evidence type="ECO:0000313" key="4">
    <source>
        <dbReference type="Proteomes" id="UP000588098"/>
    </source>
</evidence>
<proteinExistence type="predicted"/>
<accession>A0A7W9QBQ5</accession>
<dbReference type="GO" id="GO:0004674">
    <property type="term" value="F:protein serine/threonine kinase activity"/>
    <property type="evidence" value="ECO:0007669"/>
    <property type="project" value="UniProtKB-KW"/>
</dbReference>
<gene>
    <name evidence="3" type="ORF">FHS42_004313</name>
</gene>
<reference evidence="3 4" key="1">
    <citation type="submission" date="2020-08" db="EMBL/GenBank/DDBJ databases">
        <title>Genomic Encyclopedia of Type Strains, Phase III (KMG-III): the genomes of soil and plant-associated and newly described type strains.</title>
        <authorList>
            <person name="Whitman W."/>
        </authorList>
    </citation>
    <scope>NUCLEOTIDE SEQUENCE [LARGE SCALE GENOMIC DNA]</scope>
    <source>
        <strain evidence="3 4">CECT 8305</strain>
    </source>
</reference>
<keyword evidence="4" id="KW-1185">Reference proteome</keyword>
<evidence type="ECO:0000256" key="1">
    <source>
        <dbReference type="ARBA" id="ARBA00022527"/>
    </source>
</evidence>
<dbReference type="SUPFAM" id="SSF55874">
    <property type="entry name" value="ATPase domain of HSP90 chaperone/DNA topoisomerase II/histidine kinase"/>
    <property type="match status" value="1"/>
</dbReference>
<dbReference type="CDD" id="cd16936">
    <property type="entry name" value="HATPase_RsbW-like"/>
    <property type="match status" value="1"/>
</dbReference>
<keyword evidence="1" id="KW-0418">Kinase</keyword>
<dbReference type="InterPro" id="IPR050267">
    <property type="entry name" value="Anti-sigma-factor_SerPK"/>
</dbReference>
<protein>
    <submittedName>
        <fullName evidence="3">Anti-sigma regulatory factor (Ser/Thr protein kinase)</fullName>
    </submittedName>
</protein>